<dbReference type="STRING" id="1188229.GlitD10_0586"/>
<dbReference type="Gene3D" id="1.10.3680.10">
    <property type="entry name" value="TerB-like"/>
    <property type="match status" value="1"/>
</dbReference>
<feature type="domain" description="Co-chaperone DjlA N-terminal" evidence="1">
    <location>
        <begin position="23"/>
        <end position="133"/>
    </location>
</feature>
<name>A0A1J0AAD6_9CYAN</name>
<proteinExistence type="predicted"/>
<dbReference type="SUPFAM" id="SSF158682">
    <property type="entry name" value="TerB-like"/>
    <property type="match status" value="1"/>
</dbReference>
<protein>
    <recommendedName>
        <fullName evidence="1">Co-chaperone DjlA N-terminal domain-containing protein</fullName>
    </recommendedName>
</protein>
<gene>
    <name evidence="2" type="ORF">GlitD10_0586</name>
</gene>
<sequence>MTGNRWFDPSTPSIATLSLWEGIAAIGVLMMTADEDAAPEEEDQLVEFLVQQGVPVATAQAATQKALQILVQEGVAPLGGAACRAVASTKQAELAMQLAVRIALADGFVLIEENTMLIDLTHALGVSELRLEQIIQTALQTDERFRPLGEDHPS</sequence>
<dbReference type="InterPro" id="IPR007791">
    <property type="entry name" value="DjlA_N"/>
</dbReference>
<organism evidence="2 3">
    <name type="scientific">Gloeomargarita lithophora Alchichica-D10</name>
    <dbReference type="NCBI Taxonomy" id="1188229"/>
    <lineage>
        <taxon>Bacteria</taxon>
        <taxon>Bacillati</taxon>
        <taxon>Cyanobacteriota</taxon>
        <taxon>Cyanophyceae</taxon>
        <taxon>Gloeomargaritales</taxon>
        <taxon>Gloeomargaritaceae</taxon>
        <taxon>Gloeomargarita</taxon>
    </lineage>
</organism>
<dbReference type="RefSeq" id="WP_157776156.1">
    <property type="nucleotide sequence ID" value="NZ_CP017675.1"/>
</dbReference>
<dbReference type="InterPro" id="IPR029024">
    <property type="entry name" value="TerB-like"/>
</dbReference>
<dbReference type="AlphaFoldDB" id="A0A1J0AAD6"/>
<dbReference type="EMBL" id="CP017675">
    <property type="protein sequence ID" value="APB32900.1"/>
    <property type="molecule type" value="Genomic_DNA"/>
</dbReference>
<keyword evidence="3" id="KW-1185">Reference proteome</keyword>
<dbReference type="Pfam" id="PF05099">
    <property type="entry name" value="TerB"/>
    <property type="match status" value="1"/>
</dbReference>
<evidence type="ECO:0000259" key="1">
    <source>
        <dbReference type="Pfam" id="PF05099"/>
    </source>
</evidence>
<dbReference type="Proteomes" id="UP000180235">
    <property type="component" value="Chromosome"/>
</dbReference>
<reference evidence="2 3" key="1">
    <citation type="submission" date="2016-10" db="EMBL/GenBank/DDBJ databases">
        <title>Description of Gloeomargarita lithophora gen. nov., sp. nov., a thylakoid-bearing basal-branching cyanobacterium with intracellular carbonates, and proposal for Gloeomargaritales ord. nov.</title>
        <authorList>
            <person name="Moreira D."/>
            <person name="Tavera R."/>
            <person name="Benzerara K."/>
            <person name="Skouri-Panet F."/>
            <person name="Couradeau E."/>
            <person name="Gerard E."/>
            <person name="Loussert C."/>
            <person name="Novelo E."/>
            <person name="Zivanovic Y."/>
            <person name="Lopez-Garcia P."/>
        </authorList>
    </citation>
    <scope>NUCLEOTIDE SEQUENCE [LARGE SCALE GENOMIC DNA]</scope>
    <source>
        <strain evidence="2 3">D10</strain>
    </source>
</reference>
<dbReference type="KEGG" id="glt:GlitD10_0586"/>
<evidence type="ECO:0000313" key="2">
    <source>
        <dbReference type="EMBL" id="APB32900.1"/>
    </source>
</evidence>
<evidence type="ECO:0000313" key="3">
    <source>
        <dbReference type="Proteomes" id="UP000180235"/>
    </source>
</evidence>
<accession>A0A1J0AAD6</accession>